<name>A0ABU9CVY2_9NOCA</name>
<dbReference type="Pfam" id="PF00271">
    <property type="entry name" value="Helicase_C"/>
    <property type="match status" value="1"/>
</dbReference>
<keyword evidence="6" id="KW-1185">Reference proteome</keyword>
<evidence type="ECO:0000259" key="3">
    <source>
        <dbReference type="PROSITE" id="PS51192"/>
    </source>
</evidence>
<gene>
    <name evidence="5" type="ORF">AABD04_07670</name>
</gene>
<dbReference type="InterPro" id="IPR011545">
    <property type="entry name" value="DEAD/DEAH_box_helicase_dom"/>
</dbReference>
<evidence type="ECO:0000313" key="6">
    <source>
        <dbReference type="Proteomes" id="UP001456513"/>
    </source>
</evidence>
<evidence type="ECO:0000256" key="1">
    <source>
        <dbReference type="ARBA" id="ARBA00022741"/>
    </source>
</evidence>
<reference evidence="5 6" key="1">
    <citation type="submission" date="2024-03" db="EMBL/GenBank/DDBJ databases">
        <title>Rhodococcus navarretei sp. nov. and Pseudarthrobacter quantumdoti sp. nov., two new species with the ability to biosynthesize Quantum Dots isolated from soil samples at Union Glacier, Antarctica.</title>
        <authorList>
            <person name="Vargas M."/>
        </authorList>
    </citation>
    <scope>NUCLEOTIDE SEQUENCE [LARGE SCALE GENOMIC DNA]</scope>
    <source>
        <strain evidence="5 6">EXRC-4A-4</strain>
    </source>
</reference>
<comment type="caution">
    <text evidence="5">The sequence shown here is derived from an EMBL/GenBank/DDBJ whole genome shotgun (WGS) entry which is preliminary data.</text>
</comment>
<sequence>MKLKQPSFPSLLAEETRRSIVEYLSTTFALSDPTAQTALRGFLASPETGIFRGPYVKVRTPYESVGQGRQSPLEWLPPGFRPFRHQAEAFHRLSTNGKPAQPTIVTTGTGSGKTESFLVPVLDHARRAAARGETGIKAIILYPMNALVTDQARRLAEYIHDDPRLADVTAGVYIGGNGKRRRPTQHALIDHRDTLRQNPPDILLTNYRMLDLLLLRAADAGLWSDAATSLQYLVLDEFHTYDGAQGTDVSMLLRRLGAKLGVAGEGRPLGRVTPVATSATLGGGSRTAELLAFAETVFGTPFDAESLVTESALTAIDVVGDVDFTLEIPTVGDILNTSTPRSSDPQSWVPLAEAVLNAAGHPVNGKGPDFTDPVVVGESLRRHFLTRVVIDVLGGDPRSISDAVTGIAQAGILPWGVHNTSRPEEVQAALLKFLALLSVARVQDPHGTLRPLVNVQVQVWVREVSRLLRAVAPEPEFHWWHDGPSEGPPTLPAAYCRVCGRAGWMAATTELGDSLSGEPVAVWRNSARPTSRGKTRVLLAADAAENGVSHLDPETLEIQPKPGDGLLPVHVSATAEDAANEVCPSCGARNAIRFVGSSVATLLSVGLTTEFGSSVLADDEKKTLVFTDSVQDAAHRAAFIEGRAFAFNFRSAMFRSVSAGRIDLAAVAERLATSTSTDDLYAITPPDFARRLAGDADWLDHDSGGGLRSLLAMRLAFQAHLEAGLNARTGRTLEITSALSVDVDVDLTSFAEHSREAHQNLAQLSLASSLPSSRYEPWLLGLLDHLRVNGGIVHPWLHTYIKEEGKRWSIWGGSPDGMTKFPRGRPAPSFYTTGVAGDSDLQSLNPRGESWLTDWTKRCLEVTPSEARALLTAVVDQLANAEGPLQRRSGERGAHIYGLDPAAVLLDGTDVARLECPVCHHVQPSAASRIAIWEGAPCPRMRCTGRLGTVEIEPTNFYRDLYRSGRIRRIVSAEHTGLLDRDERELVEARFKTGGSASDPNILACTPTLELGIDIGDLSTVALASLPRSTASYLQRVGRAGRSTGNAFVLAAVPTSPRDLYFFAEPEHLLAGEVLPPGAYLDATELLQRQYFAFCLDRLAAGTISLPQPMPTRLAECLDDGMADGHWLRSVVEECIAQSSELASQFLALFGDHVSEDSRVGLRVFADGGLRTVVAETAARWAGESDEIRSRRNELAKTMDEIDKHGHLGDLEKEDRKRCAGEFKALSDQLYERSKLETLTGLSGVGLLPNYNLLDDSTALDVHLWWTTGTAPGGKPQAEALDLTYERGSSTALTELAPGAFFYAGGKRVEIDAVDIGPSSRPHWLATRLCPDCGWGTTDSAPVSACPRCHSAAVSDSGAVHDVLELRKVSAVHRLDDVLIDEEAEDRTRTFFSTTTSVDIDPTTITKAWRLKDKAFGAEYARIAVVRSINTGLGDAPGEDVTIAGETNNAAGFTTCAHCGVVVRRASATADARHRGYCATRRGTAEKWTRLLLSHELSTQAVRLLLPVSLLHFETTLASFKGALLLGLRKDFGGDPQHLSVVASSMTDSAGAIRRFLVLHDTVPGGTGYLDRFGESDRLQHILVLAHEALAQCPCRTEERAACHRCLYGVLSPREMPNASRDSALRLLDEFLAEWDVEEIDSVTGVDIGSVQLSELEIRFREALKLHLDQRDGASFEVSIGAKGEELDIRLPGGGGEVRRWRMRPLVQVVELGVATEPDFLLTRVDAQTADVAIYLDGKHFHASVENNRTADDAFKRDALRRGDKRVWSISWDDVAVFENVSAKLTSPEMLHQHTKNVVGETMSDTRVRYMWGNPITFLIEYLADPDDDVWGAGAVQTTLELVPASPKHGRAAPVQTTGAQLGAALVALAEGLTPPADASGTIMIVPRHGLTGLPMWICADTADHERSLGVLSVLDDSEAAIGGLDHDAHWRDWLRWSNVFQFLTMPVYGTVMPRRMAAIWTTRSLGELVSQPIPLAGAGSDLSEAGLEMPADWTLVAKYADTSLAELIWSLVQRGVAAPESGLEIGRVDMVWQVEMAWEDSKVAVVIDSDSEREKWLDDHGWAVVSIDAGSDTKSTAVNLDALITKGVR</sequence>
<dbReference type="Gene3D" id="3.40.50.300">
    <property type="entry name" value="P-loop containing nucleotide triphosphate hydrolases"/>
    <property type="match status" value="2"/>
</dbReference>
<evidence type="ECO:0000313" key="5">
    <source>
        <dbReference type="EMBL" id="MEK8070722.1"/>
    </source>
</evidence>
<dbReference type="EMBL" id="JBBPCN010000001">
    <property type="protein sequence ID" value="MEK8070722.1"/>
    <property type="molecule type" value="Genomic_DNA"/>
</dbReference>
<dbReference type="Pfam" id="PF00270">
    <property type="entry name" value="DEAD"/>
    <property type="match status" value="1"/>
</dbReference>
<dbReference type="SMART" id="SM00490">
    <property type="entry name" value="HELICc"/>
    <property type="match status" value="1"/>
</dbReference>
<keyword evidence="5" id="KW-0347">Helicase</keyword>
<feature type="domain" description="Helicase C-terminal" evidence="4">
    <location>
        <begin position="917"/>
        <end position="1087"/>
    </location>
</feature>
<dbReference type="PANTHER" id="PTHR47957">
    <property type="entry name" value="ATP-DEPENDENT HELICASE HRQ1"/>
    <property type="match status" value="1"/>
</dbReference>
<keyword evidence="1" id="KW-0547">Nucleotide-binding</keyword>
<dbReference type="PROSITE" id="PS51192">
    <property type="entry name" value="HELICASE_ATP_BIND_1"/>
    <property type="match status" value="1"/>
</dbReference>
<dbReference type="PROSITE" id="PS51194">
    <property type="entry name" value="HELICASE_CTER"/>
    <property type="match status" value="1"/>
</dbReference>
<dbReference type="GO" id="GO:0004386">
    <property type="term" value="F:helicase activity"/>
    <property type="evidence" value="ECO:0007669"/>
    <property type="project" value="UniProtKB-KW"/>
</dbReference>
<dbReference type="SMART" id="SM00487">
    <property type="entry name" value="DEXDc"/>
    <property type="match status" value="1"/>
</dbReference>
<accession>A0ABU9CVY2</accession>
<keyword evidence="2" id="KW-0067">ATP-binding</keyword>
<dbReference type="Proteomes" id="UP001456513">
    <property type="component" value="Unassembled WGS sequence"/>
</dbReference>
<dbReference type="InterPro" id="IPR027417">
    <property type="entry name" value="P-loop_NTPase"/>
</dbReference>
<dbReference type="Pfam" id="PF09369">
    <property type="entry name" value="MZB"/>
    <property type="match status" value="1"/>
</dbReference>
<dbReference type="InterPro" id="IPR001650">
    <property type="entry name" value="Helicase_C-like"/>
</dbReference>
<protein>
    <submittedName>
        <fullName evidence="5">DEAD/DEAH box helicase</fullName>
    </submittedName>
</protein>
<dbReference type="PANTHER" id="PTHR47957:SF3">
    <property type="entry name" value="ATP-DEPENDENT HELICASE HRQ1"/>
    <property type="match status" value="1"/>
</dbReference>
<dbReference type="RefSeq" id="WP_341440743.1">
    <property type="nucleotide sequence ID" value="NZ_JBBPCN010000001.1"/>
</dbReference>
<organism evidence="5 6">
    <name type="scientific">Rhodococcus navarretei</name>
    <dbReference type="NCBI Taxonomy" id="3128981"/>
    <lineage>
        <taxon>Bacteria</taxon>
        <taxon>Bacillati</taxon>
        <taxon>Actinomycetota</taxon>
        <taxon>Actinomycetes</taxon>
        <taxon>Mycobacteriales</taxon>
        <taxon>Nocardiaceae</taxon>
        <taxon>Rhodococcus</taxon>
    </lineage>
</organism>
<feature type="domain" description="Helicase ATP-binding" evidence="3">
    <location>
        <begin position="94"/>
        <end position="299"/>
    </location>
</feature>
<dbReference type="InterPro" id="IPR018973">
    <property type="entry name" value="MZB"/>
</dbReference>
<evidence type="ECO:0000256" key="2">
    <source>
        <dbReference type="ARBA" id="ARBA00022840"/>
    </source>
</evidence>
<dbReference type="InterPro" id="IPR014001">
    <property type="entry name" value="Helicase_ATP-bd"/>
</dbReference>
<keyword evidence="5" id="KW-0378">Hydrolase</keyword>
<evidence type="ECO:0000259" key="4">
    <source>
        <dbReference type="PROSITE" id="PS51194"/>
    </source>
</evidence>
<proteinExistence type="predicted"/>
<dbReference type="SUPFAM" id="SSF52540">
    <property type="entry name" value="P-loop containing nucleoside triphosphate hydrolases"/>
    <property type="match status" value="2"/>
</dbReference>